<dbReference type="EMBL" id="LTBA01000004">
    <property type="protein sequence ID" value="KYH35310.1"/>
    <property type="molecule type" value="Genomic_DNA"/>
</dbReference>
<keyword evidence="2" id="KW-1185">Reference proteome</keyword>
<organism evidence="1 2">
    <name type="scientific">Clostridium tepidiprofundi DSM 19306</name>
    <dbReference type="NCBI Taxonomy" id="1121338"/>
    <lineage>
        <taxon>Bacteria</taxon>
        <taxon>Bacillati</taxon>
        <taxon>Bacillota</taxon>
        <taxon>Clostridia</taxon>
        <taxon>Eubacteriales</taxon>
        <taxon>Clostridiaceae</taxon>
        <taxon>Clostridium</taxon>
    </lineage>
</organism>
<dbReference type="InterPro" id="IPR010035">
    <property type="entry name" value="Thi_S"/>
</dbReference>
<dbReference type="Proteomes" id="UP000075531">
    <property type="component" value="Unassembled WGS sequence"/>
</dbReference>
<protein>
    <submittedName>
        <fullName evidence="1">Sulfur carrier protein ThiS</fullName>
    </submittedName>
</protein>
<dbReference type="Pfam" id="PF02597">
    <property type="entry name" value="ThiS"/>
    <property type="match status" value="1"/>
</dbReference>
<dbReference type="PANTHER" id="PTHR34472:SF1">
    <property type="entry name" value="SULFUR CARRIER PROTEIN THIS"/>
    <property type="match status" value="1"/>
</dbReference>
<gene>
    <name evidence="1" type="primary">thiS</name>
    <name evidence="1" type="ORF">CLTEP_07140</name>
</gene>
<dbReference type="OrthoDB" id="9798559at2"/>
<proteinExistence type="predicted"/>
<evidence type="ECO:0000313" key="2">
    <source>
        <dbReference type="Proteomes" id="UP000075531"/>
    </source>
</evidence>
<dbReference type="AlphaFoldDB" id="A0A151B6A4"/>
<dbReference type="InterPro" id="IPR012675">
    <property type="entry name" value="Beta-grasp_dom_sf"/>
</dbReference>
<dbReference type="STRING" id="1121338.CLTEP_07140"/>
<dbReference type="InterPro" id="IPR016155">
    <property type="entry name" value="Mopterin_synth/thiamin_S_b"/>
</dbReference>
<dbReference type="PATRIC" id="fig|1121338.3.peg.725"/>
<dbReference type="RefSeq" id="WP_066822712.1">
    <property type="nucleotide sequence ID" value="NZ_LTBA01000004.1"/>
</dbReference>
<reference evidence="1 2" key="1">
    <citation type="submission" date="2016-02" db="EMBL/GenBank/DDBJ databases">
        <title>Genome sequence of Clostridium tepidiprofundi DSM 19306.</title>
        <authorList>
            <person name="Poehlein A."/>
            <person name="Daniel R."/>
        </authorList>
    </citation>
    <scope>NUCLEOTIDE SEQUENCE [LARGE SCALE GENOMIC DNA]</scope>
    <source>
        <strain evidence="1 2">DSM 19306</strain>
    </source>
</reference>
<dbReference type="NCBIfam" id="TIGR01683">
    <property type="entry name" value="thiS"/>
    <property type="match status" value="1"/>
</dbReference>
<dbReference type="SUPFAM" id="SSF54285">
    <property type="entry name" value="MoaD/ThiS"/>
    <property type="match status" value="1"/>
</dbReference>
<dbReference type="CDD" id="cd00565">
    <property type="entry name" value="Ubl_ThiS"/>
    <property type="match status" value="1"/>
</dbReference>
<sequence length="64" mass="7259">MFVNGKEMNIESGITVDDLINKLNIDKDKIVVEVNFEIIRKEEYCDRILVDSDKIEIIAFVGGG</sequence>
<accession>A0A151B6A4</accession>
<dbReference type="Gene3D" id="3.10.20.30">
    <property type="match status" value="1"/>
</dbReference>
<dbReference type="PANTHER" id="PTHR34472">
    <property type="entry name" value="SULFUR CARRIER PROTEIN THIS"/>
    <property type="match status" value="1"/>
</dbReference>
<evidence type="ECO:0000313" key="1">
    <source>
        <dbReference type="EMBL" id="KYH35310.1"/>
    </source>
</evidence>
<comment type="caution">
    <text evidence="1">The sequence shown here is derived from an EMBL/GenBank/DDBJ whole genome shotgun (WGS) entry which is preliminary data.</text>
</comment>
<name>A0A151B6A4_9CLOT</name>
<dbReference type="InterPro" id="IPR003749">
    <property type="entry name" value="ThiS/MoaD-like"/>
</dbReference>